<dbReference type="Pfam" id="PF01243">
    <property type="entry name" value="PNPOx_N"/>
    <property type="match status" value="1"/>
</dbReference>
<sequence>MDKTLLEFLRGQKVISVATTNSDGTSWIFNAFYSVTKKGELFFISDPKARHSNNIADNPKVSFSVYWIDEKDMWNRKAIQGEGECHIVSNPIAIGALVVNHFKFFPTWKKWMTKKDMVQKLLETRSYLITPTFMKFWNDELYGEDGTKEFKD</sequence>
<dbReference type="AlphaFoldDB" id="A0A2M7W298"/>
<evidence type="ECO:0000313" key="2">
    <source>
        <dbReference type="EMBL" id="PJA14476.1"/>
    </source>
</evidence>
<organism evidence="2 3">
    <name type="scientific">Candidatus Dojkabacteria bacterium CG_4_10_14_0_2_um_filter_Dojkabacteria_WS6_41_15</name>
    <dbReference type="NCBI Taxonomy" id="2014249"/>
    <lineage>
        <taxon>Bacteria</taxon>
        <taxon>Candidatus Dojkabacteria</taxon>
    </lineage>
</organism>
<name>A0A2M7W298_9BACT</name>
<accession>A0A2M7W298</accession>
<dbReference type="EMBL" id="PFQB01000051">
    <property type="protein sequence ID" value="PJA14476.1"/>
    <property type="molecule type" value="Genomic_DNA"/>
</dbReference>
<dbReference type="Gene3D" id="2.30.110.10">
    <property type="entry name" value="Electron Transport, Fmn-binding Protein, Chain A"/>
    <property type="match status" value="1"/>
</dbReference>
<comment type="caution">
    <text evidence="2">The sequence shown here is derived from an EMBL/GenBank/DDBJ whole genome shotgun (WGS) entry which is preliminary data.</text>
</comment>
<dbReference type="InterPro" id="IPR011576">
    <property type="entry name" value="Pyridox_Oxase_N"/>
</dbReference>
<evidence type="ECO:0000259" key="1">
    <source>
        <dbReference type="Pfam" id="PF01243"/>
    </source>
</evidence>
<proteinExistence type="predicted"/>
<feature type="domain" description="Pyridoxamine 5'-phosphate oxidase N-terminal" evidence="1">
    <location>
        <begin position="1"/>
        <end position="90"/>
    </location>
</feature>
<protein>
    <recommendedName>
        <fullName evidence="1">Pyridoxamine 5'-phosphate oxidase N-terminal domain-containing protein</fullName>
    </recommendedName>
</protein>
<reference evidence="3" key="1">
    <citation type="submission" date="2017-09" db="EMBL/GenBank/DDBJ databases">
        <title>Depth-based differentiation of microbial function through sediment-hosted aquifers and enrichment of novel symbionts in the deep terrestrial subsurface.</title>
        <authorList>
            <person name="Probst A.J."/>
            <person name="Ladd B."/>
            <person name="Jarett J.K."/>
            <person name="Geller-Mcgrath D.E."/>
            <person name="Sieber C.M.K."/>
            <person name="Emerson J.B."/>
            <person name="Anantharaman K."/>
            <person name="Thomas B.C."/>
            <person name="Malmstrom R."/>
            <person name="Stieglmeier M."/>
            <person name="Klingl A."/>
            <person name="Woyke T."/>
            <person name="Ryan C.M."/>
            <person name="Banfield J.F."/>
        </authorList>
    </citation>
    <scope>NUCLEOTIDE SEQUENCE [LARGE SCALE GENOMIC DNA]</scope>
</reference>
<dbReference type="InterPro" id="IPR012349">
    <property type="entry name" value="Split_barrel_FMN-bd"/>
</dbReference>
<evidence type="ECO:0000313" key="3">
    <source>
        <dbReference type="Proteomes" id="UP000228952"/>
    </source>
</evidence>
<dbReference type="Proteomes" id="UP000228952">
    <property type="component" value="Unassembled WGS sequence"/>
</dbReference>
<dbReference type="SUPFAM" id="SSF50475">
    <property type="entry name" value="FMN-binding split barrel"/>
    <property type="match status" value="1"/>
</dbReference>
<gene>
    <name evidence="2" type="ORF">COX64_01990</name>
</gene>